<comment type="caution">
    <text evidence="4">The sequence shown here is derived from an EMBL/GenBank/DDBJ whole genome shotgun (WGS) entry which is preliminary data.</text>
</comment>
<sequence>MLKSEERKKEKENKITTAALSSFRDKGIESTSIRDIMNRTDLGLGTFYLYFRDKRDLEEKIVLDIMTELFYSAEAMCKGKDSKERLIYFFDFIIDYLINDPLELKLISKNLNWALYAKVENDDRFKETETTLDFILNKFSNLFPVILSEEEKIFILSITINIVLSNCESALMDDSILGIEEMKPVLYKIVDRIFR</sequence>
<dbReference type="Gene3D" id="1.10.357.10">
    <property type="entry name" value="Tetracycline Repressor, domain 2"/>
    <property type="match status" value="1"/>
</dbReference>
<evidence type="ECO:0000256" key="2">
    <source>
        <dbReference type="PROSITE-ProRule" id="PRU00335"/>
    </source>
</evidence>
<accession>A0ABU7X8A1</accession>
<evidence type="ECO:0000313" key="5">
    <source>
        <dbReference type="Proteomes" id="UP001328425"/>
    </source>
</evidence>
<feature type="DNA-binding region" description="H-T-H motif" evidence="2">
    <location>
        <begin position="32"/>
        <end position="51"/>
    </location>
</feature>
<dbReference type="PROSITE" id="PS01081">
    <property type="entry name" value="HTH_TETR_1"/>
    <property type="match status" value="1"/>
</dbReference>
<dbReference type="InterPro" id="IPR050624">
    <property type="entry name" value="HTH-type_Tx_Regulator"/>
</dbReference>
<name>A0ABU7X8A1_9FIRM</name>
<dbReference type="Proteomes" id="UP001328425">
    <property type="component" value="Unassembled WGS sequence"/>
</dbReference>
<protein>
    <submittedName>
        <fullName evidence="4">Helix-turn-helix domain containing protein</fullName>
    </submittedName>
</protein>
<dbReference type="InterPro" id="IPR001647">
    <property type="entry name" value="HTH_TetR"/>
</dbReference>
<organism evidence="4 5">
    <name type="scientific">Peptoniphilus grossensis</name>
    <dbReference type="NCBI Taxonomy" id="1465756"/>
    <lineage>
        <taxon>Bacteria</taxon>
        <taxon>Bacillati</taxon>
        <taxon>Bacillota</taxon>
        <taxon>Tissierellia</taxon>
        <taxon>Tissierellales</taxon>
        <taxon>Peptoniphilaceae</taxon>
        <taxon>Peptoniphilus</taxon>
    </lineage>
</organism>
<keyword evidence="1 2" id="KW-0238">DNA-binding</keyword>
<evidence type="ECO:0000259" key="3">
    <source>
        <dbReference type="PROSITE" id="PS50977"/>
    </source>
</evidence>
<evidence type="ECO:0000256" key="1">
    <source>
        <dbReference type="ARBA" id="ARBA00023125"/>
    </source>
</evidence>
<dbReference type="EMBL" id="JARBCY010000007">
    <property type="protein sequence ID" value="MEF3317210.1"/>
    <property type="molecule type" value="Genomic_DNA"/>
</dbReference>
<dbReference type="Pfam" id="PF00440">
    <property type="entry name" value="TetR_N"/>
    <property type="match status" value="1"/>
</dbReference>
<keyword evidence="5" id="KW-1185">Reference proteome</keyword>
<gene>
    <name evidence="4" type="ORF">PV361_00645</name>
</gene>
<dbReference type="InterPro" id="IPR009057">
    <property type="entry name" value="Homeodomain-like_sf"/>
</dbReference>
<proteinExistence type="predicted"/>
<dbReference type="InterPro" id="IPR023772">
    <property type="entry name" value="DNA-bd_HTH_TetR-type_CS"/>
</dbReference>
<dbReference type="PANTHER" id="PTHR43479:SF11">
    <property type="entry name" value="ACREF_ENVCD OPERON REPRESSOR-RELATED"/>
    <property type="match status" value="1"/>
</dbReference>
<dbReference type="RefSeq" id="WP_019124570.1">
    <property type="nucleotide sequence ID" value="NZ_CABMGS010000020.1"/>
</dbReference>
<evidence type="ECO:0000313" key="4">
    <source>
        <dbReference type="EMBL" id="MEF3317210.1"/>
    </source>
</evidence>
<reference evidence="4 5" key="1">
    <citation type="submission" date="2022-11" db="EMBL/GenBank/DDBJ databases">
        <title>The First Case of Preauricular Fistular Abscess Caused by Peptoniphilus grossensis.</title>
        <authorList>
            <person name="Byun J.-H."/>
        </authorList>
    </citation>
    <scope>NUCLEOTIDE SEQUENCE [LARGE SCALE GENOMIC DNA]</scope>
    <source>
        <strain evidence="4 5">GYB008</strain>
    </source>
</reference>
<dbReference type="PANTHER" id="PTHR43479">
    <property type="entry name" value="ACREF/ENVCD OPERON REPRESSOR-RELATED"/>
    <property type="match status" value="1"/>
</dbReference>
<feature type="domain" description="HTH tetR-type" evidence="3">
    <location>
        <begin position="9"/>
        <end position="69"/>
    </location>
</feature>
<dbReference type="SUPFAM" id="SSF46689">
    <property type="entry name" value="Homeodomain-like"/>
    <property type="match status" value="1"/>
</dbReference>
<dbReference type="PROSITE" id="PS50977">
    <property type="entry name" value="HTH_TETR_2"/>
    <property type="match status" value="1"/>
</dbReference>